<evidence type="ECO:0000313" key="2">
    <source>
        <dbReference type="EMBL" id="KAJ0965589.1"/>
    </source>
</evidence>
<reference evidence="2" key="2">
    <citation type="journal article" date="2022" name="Hortic Res">
        <title>The genome of Dioscorea zingiberensis sheds light on the biosynthesis, origin and evolution of the medicinally important diosgenin saponins.</title>
        <authorList>
            <person name="Li Y."/>
            <person name="Tan C."/>
            <person name="Li Z."/>
            <person name="Guo J."/>
            <person name="Li S."/>
            <person name="Chen X."/>
            <person name="Wang C."/>
            <person name="Dai X."/>
            <person name="Yang H."/>
            <person name="Song W."/>
            <person name="Hou L."/>
            <person name="Xu J."/>
            <person name="Tong Z."/>
            <person name="Xu A."/>
            <person name="Yuan X."/>
            <person name="Wang W."/>
            <person name="Yang Q."/>
            <person name="Chen L."/>
            <person name="Sun Z."/>
            <person name="Wang K."/>
            <person name="Pan B."/>
            <person name="Chen J."/>
            <person name="Bao Y."/>
            <person name="Liu F."/>
            <person name="Qi X."/>
            <person name="Gang D.R."/>
            <person name="Wen J."/>
            <person name="Li J."/>
        </authorList>
    </citation>
    <scope>NUCLEOTIDE SEQUENCE</scope>
    <source>
        <strain evidence="2">Dzin_1.0</strain>
    </source>
</reference>
<proteinExistence type="predicted"/>
<sequence>MTFQIGSLLIRLPAALGIGPLGIVSRWKDGLQKNSLMLKSERLASKSNVPINHEGEILGPFAHLLSAPAPKAPPFCQDSGKLQKFRILNFRRSTCEMLIQSLLPVSVSTELSFTSEHENHYLQERK</sequence>
<keyword evidence="1" id="KW-0732">Signal</keyword>
<feature type="signal peptide" evidence="1">
    <location>
        <begin position="1"/>
        <end position="17"/>
    </location>
</feature>
<evidence type="ECO:0000313" key="3">
    <source>
        <dbReference type="Proteomes" id="UP001085076"/>
    </source>
</evidence>
<comment type="caution">
    <text evidence="2">The sequence shown here is derived from an EMBL/GenBank/DDBJ whole genome shotgun (WGS) entry which is preliminary data.</text>
</comment>
<feature type="chain" id="PRO_5039236592" evidence="1">
    <location>
        <begin position="18"/>
        <end position="126"/>
    </location>
</feature>
<organism evidence="2 3">
    <name type="scientific">Dioscorea zingiberensis</name>
    <dbReference type="NCBI Taxonomy" id="325984"/>
    <lineage>
        <taxon>Eukaryota</taxon>
        <taxon>Viridiplantae</taxon>
        <taxon>Streptophyta</taxon>
        <taxon>Embryophyta</taxon>
        <taxon>Tracheophyta</taxon>
        <taxon>Spermatophyta</taxon>
        <taxon>Magnoliopsida</taxon>
        <taxon>Liliopsida</taxon>
        <taxon>Dioscoreales</taxon>
        <taxon>Dioscoreaceae</taxon>
        <taxon>Dioscorea</taxon>
    </lineage>
</organism>
<dbReference type="EMBL" id="JAGGNH010000008">
    <property type="protein sequence ID" value="KAJ0965589.1"/>
    <property type="molecule type" value="Genomic_DNA"/>
</dbReference>
<gene>
    <name evidence="2" type="ORF">J5N97_026727</name>
</gene>
<reference evidence="2" key="1">
    <citation type="submission" date="2021-03" db="EMBL/GenBank/DDBJ databases">
        <authorList>
            <person name="Li Z."/>
            <person name="Yang C."/>
        </authorList>
    </citation>
    <scope>NUCLEOTIDE SEQUENCE</scope>
    <source>
        <strain evidence="2">Dzin_1.0</strain>
        <tissue evidence="2">Leaf</tissue>
    </source>
</reference>
<protein>
    <submittedName>
        <fullName evidence="2">Uncharacterized protein</fullName>
    </submittedName>
</protein>
<name>A0A9D5C3P0_9LILI</name>
<keyword evidence="3" id="KW-1185">Reference proteome</keyword>
<dbReference type="Proteomes" id="UP001085076">
    <property type="component" value="Miscellaneous, Linkage group lg08"/>
</dbReference>
<dbReference type="AlphaFoldDB" id="A0A9D5C3P0"/>
<accession>A0A9D5C3P0</accession>
<evidence type="ECO:0000256" key="1">
    <source>
        <dbReference type="SAM" id="SignalP"/>
    </source>
</evidence>